<protein>
    <submittedName>
        <fullName evidence="1">Uncharacterized protein</fullName>
    </submittedName>
</protein>
<evidence type="ECO:0000313" key="2">
    <source>
        <dbReference type="Proteomes" id="UP000215453"/>
    </source>
</evidence>
<reference evidence="1 2" key="1">
    <citation type="submission" date="2016-10" db="EMBL/GenBank/DDBJ databases">
        <authorList>
            <person name="Varghese N."/>
        </authorList>
    </citation>
    <scope>NUCLEOTIDE SEQUENCE [LARGE SCALE GENOMIC DNA]</scope>
</reference>
<sequence length="73" mass="7453">MLCGNFHLQATGINDNNLVIMDAANTTSVLSLFAAGAGQQAVDLVGHVSLAPVNYTHTLATTKIAAAEKAGND</sequence>
<gene>
    <name evidence="1" type="ORF">ZT1A5_G11757</name>
</gene>
<dbReference type="Proteomes" id="UP000215453">
    <property type="component" value="Chromosome 17"/>
</dbReference>
<dbReference type="EMBL" id="LT882692">
    <property type="protein sequence ID" value="SMY30306.1"/>
    <property type="molecule type" value="Genomic_DNA"/>
</dbReference>
<organism evidence="1 2">
    <name type="scientific">Zymoseptoria tritici ST99CH_1A5</name>
    <dbReference type="NCBI Taxonomy" id="1276529"/>
    <lineage>
        <taxon>Eukaryota</taxon>
        <taxon>Fungi</taxon>
        <taxon>Dikarya</taxon>
        <taxon>Ascomycota</taxon>
        <taxon>Pezizomycotina</taxon>
        <taxon>Dothideomycetes</taxon>
        <taxon>Dothideomycetidae</taxon>
        <taxon>Mycosphaerellales</taxon>
        <taxon>Mycosphaerellaceae</taxon>
        <taxon>Zymoseptoria</taxon>
    </lineage>
</organism>
<dbReference type="AlphaFoldDB" id="A0A1Y6M134"/>
<name>A0A1Y6M134_ZYMTR</name>
<accession>A0A1Y6M134</accession>
<evidence type="ECO:0000313" key="1">
    <source>
        <dbReference type="EMBL" id="SMY30306.1"/>
    </source>
</evidence>
<proteinExistence type="predicted"/>